<dbReference type="SUPFAM" id="SSF52172">
    <property type="entry name" value="CheY-like"/>
    <property type="match status" value="1"/>
</dbReference>
<keyword evidence="9" id="KW-0418">Kinase</keyword>
<dbReference type="Pfam" id="PF00512">
    <property type="entry name" value="HisKA"/>
    <property type="match status" value="1"/>
</dbReference>
<dbReference type="SUPFAM" id="SSF158472">
    <property type="entry name" value="HAMP domain-like"/>
    <property type="match status" value="1"/>
</dbReference>
<dbReference type="Pfam" id="PF00672">
    <property type="entry name" value="HAMP"/>
    <property type="match status" value="1"/>
</dbReference>
<dbReference type="Pfam" id="PF02518">
    <property type="entry name" value="HATPase_c"/>
    <property type="match status" value="1"/>
</dbReference>
<dbReference type="Pfam" id="PF00072">
    <property type="entry name" value="Response_reg"/>
    <property type="match status" value="1"/>
</dbReference>
<comment type="function">
    <text evidence="15">Member of the two-component regulatory system BvgS/BvgA. Phosphorylates BvgA via a four-step phosphorelay in response to environmental signals.</text>
</comment>
<evidence type="ECO:0000256" key="1">
    <source>
        <dbReference type="ARBA" id="ARBA00000085"/>
    </source>
</evidence>
<evidence type="ECO:0000259" key="19">
    <source>
        <dbReference type="PROSITE" id="PS50109"/>
    </source>
</evidence>
<name>A0A8B6X959_9BURK</name>
<dbReference type="InterPro" id="IPR005467">
    <property type="entry name" value="His_kinase_dom"/>
</dbReference>
<evidence type="ECO:0000256" key="15">
    <source>
        <dbReference type="ARBA" id="ARBA00058004"/>
    </source>
</evidence>
<dbReference type="InterPro" id="IPR036890">
    <property type="entry name" value="HATPase_C_sf"/>
</dbReference>
<protein>
    <recommendedName>
        <fullName evidence="16">Virulence sensor protein BvgS</fullName>
        <ecNumber evidence="3">2.7.13.3</ecNumber>
    </recommendedName>
</protein>
<dbReference type="CDD" id="cd17546">
    <property type="entry name" value="REC_hyHK_CKI1_RcsC-like"/>
    <property type="match status" value="1"/>
</dbReference>
<keyword evidence="12" id="KW-0902">Two-component regulatory system</keyword>
<evidence type="ECO:0000313" key="22">
    <source>
        <dbReference type="Proteomes" id="UP000675920"/>
    </source>
</evidence>
<dbReference type="InterPro" id="IPR004358">
    <property type="entry name" value="Sig_transdc_His_kin-like_C"/>
</dbReference>
<comment type="catalytic activity">
    <reaction evidence="1">
        <text>ATP + protein L-histidine = ADP + protein N-phospho-L-histidine.</text>
        <dbReference type="EC" id="2.7.13.3"/>
    </reaction>
</comment>
<evidence type="ECO:0000256" key="11">
    <source>
        <dbReference type="ARBA" id="ARBA00022989"/>
    </source>
</evidence>
<keyword evidence="22" id="KW-1185">Reference proteome</keyword>
<evidence type="ECO:0000256" key="6">
    <source>
        <dbReference type="ARBA" id="ARBA00022692"/>
    </source>
</evidence>
<dbReference type="InterPro" id="IPR003660">
    <property type="entry name" value="HAMP_dom"/>
</dbReference>
<proteinExistence type="predicted"/>
<feature type="domain" description="Histidine kinase" evidence="19">
    <location>
        <begin position="298"/>
        <end position="519"/>
    </location>
</feature>
<dbReference type="Gene3D" id="3.40.50.2300">
    <property type="match status" value="1"/>
</dbReference>
<dbReference type="Proteomes" id="UP000675920">
    <property type="component" value="Unplaced"/>
</dbReference>
<evidence type="ECO:0000259" key="21">
    <source>
        <dbReference type="PROSITE" id="PS50885"/>
    </source>
</evidence>
<dbReference type="InterPro" id="IPR036097">
    <property type="entry name" value="HisK_dim/P_sf"/>
</dbReference>
<evidence type="ECO:0000256" key="5">
    <source>
        <dbReference type="ARBA" id="ARBA00022679"/>
    </source>
</evidence>
<evidence type="ECO:0000256" key="9">
    <source>
        <dbReference type="ARBA" id="ARBA00022777"/>
    </source>
</evidence>
<evidence type="ECO:0000313" key="23">
    <source>
        <dbReference type="RefSeq" id="WP_051378446.1"/>
    </source>
</evidence>
<feature type="transmembrane region" description="Helical" evidence="18">
    <location>
        <begin position="193"/>
        <end position="211"/>
    </location>
</feature>
<evidence type="ECO:0000256" key="16">
    <source>
        <dbReference type="ARBA" id="ARBA00070152"/>
    </source>
</evidence>
<dbReference type="SMART" id="SM00304">
    <property type="entry name" value="HAMP"/>
    <property type="match status" value="1"/>
</dbReference>
<evidence type="ECO:0000256" key="10">
    <source>
        <dbReference type="ARBA" id="ARBA00022840"/>
    </source>
</evidence>
<dbReference type="InterPro" id="IPR003661">
    <property type="entry name" value="HisK_dim/P_dom"/>
</dbReference>
<dbReference type="AlphaFoldDB" id="A0A8B6X959"/>
<dbReference type="RefSeq" id="WP_051378446.1">
    <property type="nucleotide sequence ID" value="NZ_AXWS01000008.1"/>
</dbReference>
<dbReference type="PROSITE" id="PS50110">
    <property type="entry name" value="RESPONSE_REGULATORY"/>
    <property type="match status" value="1"/>
</dbReference>
<evidence type="ECO:0000256" key="2">
    <source>
        <dbReference type="ARBA" id="ARBA00004370"/>
    </source>
</evidence>
<dbReference type="EC" id="2.7.13.3" evidence="3"/>
<dbReference type="SUPFAM" id="SSF55874">
    <property type="entry name" value="ATPase domain of HSP90 chaperone/DNA topoisomerase II/histidine kinase"/>
    <property type="match status" value="1"/>
</dbReference>
<evidence type="ECO:0000256" key="18">
    <source>
        <dbReference type="SAM" id="Phobius"/>
    </source>
</evidence>
<feature type="modified residue" description="4-aspartylphosphate" evidence="17">
    <location>
        <position position="591"/>
    </location>
</feature>
<feature type="domain" description="HAMP" evidence="21">
    <location>
        <begin position="216"/>
        <end position="269"/>
    </location>
</feature>
<reference evidence="23" key="2">
    <citation type="journal article" date="2004" name="Cell">
        <title>The Mechanism of Hsp90 regulation by the protein kinase-specific cochaperone p50(cdc37).</title>
        <authorList>
            <person name="Roe S.M."/>
            <person name="Ali M.M."/>
            <person name="Meyer P."/>
            <person name="Vaughan C.K."/>
            <person name="Panaretou B."/>
            <person name="Piper P.W."/>
            <person name="Prodromou C."/>
            <person name="Pearl L.H."/>
        </authorList>
    </citation>
    <scope>NUCLEOTIDE SEQUENCE</scope>
</reference>
<dbReference type="SMART" id="SM00387">
    <property type="entry name" value="HATPase_c"/>
    <property type="match status" value="1"/>
</dbReference>
<keyword evidence="6 18" id="KW-0812">Transmembrane</keyword>
<keyword evidence="7" id="KW-0732">Signal</keyword>
<evidence type="ECO:0000256" key="12">
    <source>
        <dbReference type="ARBA" id="ARBA00023012"/>
    </source>
</evidence>
<dbReference type="SUPFAM" id="SSF47384">
    <property type="entry name" value="Homodimeric domain of signal transducing histidine kinase"/>
    <property type="match status" value="1"/>
</dbReference>
<dbReference type="GO" id="GO:0005524">
    <property type="term" value="F:ATP binding"/>
    <property type="evidence" value="ECO:0007669"/>
    <property type="project" value="UniProtKB-KW"/>
</dbReference>
<reference evidence="23" key="4">
    <citation type="journal article" date="2004" name="J. Biol. Chem.">
        <title>Ligand-induced conformational shift in the N-terminal domain of GRP94, an Hsp90 chaperone.</title>
        <authorList>
            <person name="Immormino R.M."/>
            <person name="Dollins D.E."/>
            <person name="Shaffer P.L."/>
            <person name="Soldano K.L."/>
            <person name="Walker M.A."/>
            <person name="Gewirth D.T."/>
        </authorList>
    </citation>
    <scope>NUCLEOTIDE SEQUENCE</scope>
</reference>
<dbReference type="InterPro" id="IPR033417">
    <property type="entry name" value="CHASE8"/>
</dbReference>
<evidence type="ECO:0000256" key="4">
    <source>
        <dbReference type="ARBA" id="ARBA00022553"/>
    </source>
</evidence>
<dbReference type="CDD" id="cd06225">
    <property type="entry name" value="HAMP"/>
    <property type="match status" value="1"/>
</dbReference>
<dbReference type="SMART" id="SM00448">
    <property type="entry name" value="REC"/>
    <property type="match status" value="1"/>
</dbReference>
<keyword evidence="5" id="KW-0808">Transferase</keyword>
<keyword evidence="14 18" id="KW-0472">Membrane</keyword>
<dbReference type="PROSITE" id="PS50885">
    <property type="entry name" value="HAMP"/>
    <property type="match status" value="1"/>
</dbReference>
<dbReference type="InterPro" id="IPR011006">
    <property type="entry name" value="CheY-like_superfamily"/>
</dbReference>
<dbReference type="PRINTS" id="PR00344">
    <property type="entry name" value="BCTRLSENSOR"/>
</dbReference>
<dbReference type="SMART" id="SM00388">
    <property type="entry name" value="HisKA"/>
    <property type="match status" value="1"/>
</dbReference>
<evidence type="ECO:0000256" key="3">
    <source>
        <dbReference type="ARBA" id="ARBA00012438"/>
    </source>
</evidence>
<evidence type="ECO:0000256" key="14">
    <source>
        <dbReference type="ARBA" id="ARBA00023136"/>
    </source>
</evidence>
<evidence type="ECO:0000256" key="17">
    <source>
        <dbReference type="PROSITE-ProRule" id="PRU00169"/>
    </source>
</evidence>
<dbReference type="PANTHER" id="PTHR45339">
    <property type="entry name" value="HYBRID SIGNAL TRANSDUCTION HISTIDINE KINASE J"/>
    <property type="match status" value="1"/>
</dbReference>
<dbReference type="PROSITE" id="PS50109">
    <property type="entry name" value="HIS_KIN"/>
    <property type="match status" value="1"/>
</dbReference>
<evidence type="ECO:0000256" key="13">
    <source>
        <dbReference type="ARBA" id="ARBA00023026"/>
    </source>
</evidence>
<keyword evidence="10 23" id="KW-0067">ATP-binding</keyword>
<keyword evidence="11 18" id="KW-1133">Transmembrane helix</keyword>
<feature type="domain" description="Response regulatory" evidence="20">
    <location>
        <begin position="542"/>
        <end position="661"/>
    </location>
</feature>
<dbReference type="Pfam" id="PF17152">
    <property type="entry name" value="CHASE8"/>
    <property type="match status" value="1"/>
</dbReference>
<keyword evidence="13" id="KW-0843">Virulence</keyword>
<reference evidence="23" key="1">
    <citation type="journal article" date="2004" name="Biochemistry">
        <title>Crystal structure of the C-terminal domain of the two-component system transmitter protein nitrogen regulator II (NRII; NtrB), regulator of nitrogen assimilation in Escherichia coli.</title>
        <authorList>
            <person name="Song Y."/>
            <person name="Peisach D."/>
            <person name="Pioszak A.A."/>
            <person name="Xu Z."/>
            <person name="Ninfa A.J."/>
        </authorList>
    </citation>
    <scope>NUCLEOTIDE SEQUENCE</scope>
</reference>
<keyword evidence="4 17" id="KW-0597">Phosphoprotein</keyword>
<dbReference type="InterPro" id="IPR003594">
    <property type="entry name" value="HATPase_dom"/>
</dbReference>
<dbReference type="Gene3D" id="3.30.565.10">
    <property type="entry name" value="Histidine kinase-like ATPase, C-terminal domain"/>
    <property type="match status" value="1"/>
</dbReference>
<dbReference type="Gene3D" id="6.10.340.10">
    <property type="match status" value="1"/>
</dbReference>
<sequence>MSTSDAFPPATTGRRLGSLSLKARIVVVAVATATFALLTASALFVIDQNRAAREAMLSSALALARVSANSSGAALAFRDKAAATEVAEALAGESDVLAVRVFLEDGTPFVTAWGSRAALRAEVEALRATPPLSHLIVAPAGDHDSPAGHPPRAEFSGGRLTVLQPADIGGTTVGHLELTLSESRLAAQVRRQIGFAAVVFGGALLVGLLLATRLQRFISRPLEALAATMREVSARGDYSLRAERGVEGEIGLLIDGFNRMLGQVQSRDAALARAVGELEVAKQQAEAANEAKSQFLATMSHEIRTPMNGVLGMAELLLTGPLDPAQERIVQTIRHSGRALLTIINDVLDYSKIEAGKLELEQLPFDPSECVDGIVALMSGAARAKGLLLSSRFAPGLPRQVNGDAGRLRQVLLNLVGNAIKFTEDGQVCIAAVARALPEGDWELRFEVSDTGIGLAPGERERIFEAFTQADSSTTRRFGGSGLGLSIARRLVLLMQGEIGVMSTAGLGSTFWFTARFGVADPDAGQVGTHTRPDVRRPRQARVLVAEDNAINQQVARGLLEAFGHEVEVVENGVEALAAVRTADYDVVLMDVHMPEMDGFEATRRIRAWEAETGRHRLPIVALTANALAGDRDACIDAGMDDYLCKPVTPDGLAAVVARGIGLAAPGAPTR</sequence>
<dbReference type="GO" id="GO:0016020">
    <property type="term" value="C:membrane"/>
    <property type="evidence" value="ECO:0007669"/>
    <property type="project" value="UniProtKB-SubCell"/>
</dbReference>
<evidence type="ECO:0000259" key="20">
    <source>
        <dbReference type="PROSITE" id="PS50110"/>
    </source>
</evidence>
<keyword evidence="8" id="KW-0547">Nucleotide-binding</keyword>
<reference evidence="23" key="5">
    <citation type="submission" date="2025-08" db="UniProtKB">
        <authorList>
            <consortium name="RefSeq"/>
        </authorList>
    </citation>
    <scope>IDENTIFICATION</scope>
</reference>
<dbReference type="Gene3D" id="1.10.287.130">
    <property type="match status" value="1"/>
</dbReference>
<dbReference type="CDD" id="cd16922">
    <property type="entry name" value="HATPase_EvgS-ArcB-TorS-like"/>
    <property type="match status" value="1"/>
</dbReference>
<dbReference type="PANTHER" id="PTHR45339:SF5">
    <property type="entry name" value="HISTIDINE KINASE"/>
    <property type="match status" value="1"/>
</dbReference>
<dbReference type="OrthoDB" id="8570858at2"/>
<accession>A0A8B6X959</accession>
<dbReference type="InterPro" id="IPR001789">
    <property type="entry name" value="Sig_transdc_resp-reg_receiver"/>
</dbReference>
<comment type="subcellular location">
    <subcellularLocation>
        <location evidence="2">Membrane</location>
    </subcellularLocation>
</comment>
<evidence type="ECO:0000256" key="8">
    <source>
        <dbReference type="ARBA" id="ARBA00022741"/>
    </source>
</evidence>
<dbReference type="FunFam" id="1.10.287.130:FF:000004">
    <property type="entry name" value="Ethylene receptor 1"/>
    <property type="match status" value="1"/>
</dbReference>
<reference evidence="23" key="3">
    <citation type="journal article" date="2004" name="Chem. Biol.">
        <title>Structure-activity relationships in purine-based inhibitor binding to HSP90 isoforms.</title>
        <authorList>
            <person name="Wright L."/>
            <person name="Barril X."/>
            <person name="Dymock B."/>
            <person name="Sheridan L."/>
            <person name="Surgenor A."/>
            <person name="Beswick M."/>
            <person name="Drysdale M."/>
            <person name="Collier A."/>
            <person name="Massey A."/>
            <person name="Davies N."/>
            <person name="Fink A."/>
            <person name="Fromont C."/>
            <person name="Aherne W."/>
            <person name="Boxall K."/>
            <person name="Sharp S."/>
            <person name="Workman P."/>
            <person name="Hubbard R.E."/>
        </authorList>
    </citation>
    <scope>NUCLEOTIDE SEQUENCE</scope>
</reference>
<evidence type="ECO:0000256" key="7">
    <source>
        <dbReference type="ARBA" id="ARBA00022729"/>
    </source>
</evidence>
<feature type="transmembrane region" description="Helical" evidence="18">
    <location>
        <begin position="25"/>
        <end position="46"/>
    </location>
</feature>
<organism evidence="22 23">
    <name type="scientific">Derxia gummosa DSM 723</name>
    <dbReference type="NCBI Taxonomy" id="1121388"/>
    <lineage>
        <taxon>Bacteria</taxon>
        <taxon>Pseudomonadati</taxon>
        <taxon>Pseudomonadota</taxon>
        <taxon>Betaproteobacteria</taxon>
        <taxon>Burkholderiales</taxon>
        <taxon>Alcaligenaceae</taxon>
        <taxon>Derxia</taxon>
    </lineage>
</organism>
<dbReference type="CDD" id="cd00082">
    <property type="entry name" value="HisKA"/>
    <property type="match status" value="1"/>
</dbReference>
<dbReference type="FunFam" id="3.30.565.10:FF:000010">
    <property type="entry name" value="Sensor histidine kinase RcsC"/>
    <property type="match status" value="1"/>
</dbReference>
<dbReference type="GO" id="GO:0000155">
    <property type="term" value="F:phosphorelay sensor kinase activity"/>
    <property type="evidence" value="ECO:0007669"/>
    <property type="project" value="InterPro"/>
</dbReference>